<proteinExistence type="predicted"/>
<sequence>MATERGSASSTQTESGPSSSGAAEPRQPSSEPRDRAGSTRNRNQVAAETISAPGTAVGSILATVVGVLVLAVGVDVLVPAILAVATGCLLTATVTAAKRRTPGGRAIASALAVLAAIGLVAAIGVAAVAAGGATAVGARIGLVFALALAAFGATATVTGAIGDGAVRSAIPVAVLTTIPIAATAAFYTDPVRSRLLEGALGGATSRGALVLERLLEPVDAAAGVASFVALVVGCCWLASVVVTRLPIPELLPRDRRETARRRIEAVAAQARISGVVLLLAGGVAFVLAAAEDAVGVPYLDDISPQLEAAMLAVTSAGWLRALILACIVTLLVLFVLSNVPVLGRLRHSALATWGPVFAGGTLASALVIVAYPPLFEQFVRPELEGALTDGELFSLPGTGAALPPHQLLATLEPPGGIAVAAAATTAVVGTIVSVLLIVSLLGAIHLLPRRATPGALGASALVGASILAAVAGAGPLIVCLAVVCAIVVWDGALYGVSITEEIGRETSVRLPAVAHTTGTAVVGLCGVALAFGLAAALESIAVQTGITIVLSLVVALVVVIVVLKRRATRTRTDGLSRGGDGIESGDDPTPNRETNTAAEGDDVASTRTDRTEPAETPRTETTALFVFLKGVPYGIVTTLVGIALVTIFLLFVEGPPNHPTADIVTAGLGSYGLIHLFVWFDGQLVIGHLLQGGLSPSLLAAVPIPGAVVGAAGYLYATATSPERLLDLVPVVAGVATGYAGALTTLATIGYTAGLGIPGSHTLTVLSTAVSGFAVAILFAGSGADIARWSADQP</sequence>
<feature type="transmembrane region" description="Helical" evidence="2">
    <location>
        <begin position="220"/>
        <end position="247"/>
    </location>
</feature>
<dbReference type="InterPro" id="IPR055941">
    <property type="entry name" value="DUF7519"/>
</dbReference>
<reference evidence="3 4" key="1">
    <citation type="submission" date="2018-10" db="EMBL/GenBank/DDBJ databases">
        <title>Natronolimnobius sp. XQ-INN 246 isolated from Inner Mongolia Autonomous Region of China.</title>
        <authorList>
            <person name="Xue Q."/>
        </authorList>
    </citation>
    <scope>NUCLEOTIDE SEQUENCE [LARGE SCALE GENOMIC DNA]</scope>
    <source>
        <strain evidence="3 4">XQ-INN 246</strain>
    </source>
</reference>
<feature type="transmembrane region" description="Helical" evidence="2">
    <location>
        <begin position="631"/>
        <end position="651"/>
    </location>
</feature>
<feature type="transmembrane region" description="Helical" evidence="2">
    <location>
        <begin position="50"/>
        <end position="71"/>
    </location>
</feature>
<dbReference type="Pfam" id="PF24363">
    <property type="entry name" value="DUF7519"/>
    <property type="match status" value="1"/>
</dbReference>
<evidence type="ECO:0000313" key="4">
    <source>
        <dbReference type="Proteomes" id="UP000318864"/>
    </source>
</evidence>
<dbReference type="Proteomes" id="UP000318864">
    <property type="component" value="Unassembled WGS sequence"/>
</dbReference>
<feature type="transmembrane region" description="Helical" evidence="2">
    <location>
        <begin position="663"/>
        <end position="686"/>
    </location>
</feature>
<feature type="transmembrane region" description="Helical" evidence="2">
    <location>
        <begin position="268"/>
        <end position="290"/>
    </location>
</feature>
<dbReference type="EMBL" id="RBZW01000016">
    <property type="protein sequence ID" value="THE65750.1"/>
    <property type="molecule type" value="Genomic_DNA"/>
</dbReference>
<comment type="caution">
    <text evidence="3">The sequence shown here is derived from an EMBL/GenBank/DDBJ whole genome shotgun (WGS) entry which is preliminary data.</text>
</comment>
<dbReference type="RefSeq" id="WP_141463823.1">
    <property type="nucleotide sequence ID" value="NZ_RBZW01000016.1"/>
</dbReference>
<evidence type="ECO:0000256" key="2">
    <source>
        <dbReference type="SAM" id="Phobius"/>
    </source>
</evidence>
<feature type="transmembrane region" description="Helical" evidence="2">
    <location>
        <begin position="451"/>
        <end position="469"/>
    </location>
</feature>
<keyword evidence="2" id="KW-1133">Transmembrane helix</keyword>
<feature type="transmembrane region" description="Helical" evidence="2">
    <location>
        <begin position="348"/>
        <end position="371"/>
    </location>
</feature>
<feature type="transmembrane region" description="Helical" evidence="2">
    <location>
        <begin position="540"/>
        <end position="563"/>
    </location>
</feature>
<feature type="compositionally biased region" description="Low complexity" evidence="1">
    <location>
        <begin position="7"/>
        <end position="21"/>
    </location>
</feature>
<evidence type="ECO:0000256" key="1">
    <source>
        <dbReference type="SAM" id="MobiDB-lite"/>
    </source>
</evidence>
<feature type="transmembrane region" description="Helical" evidence="2">
    <location>
        <begin position="136"/>
        <end position="157"/>
    </location>
</feature>
<dbReference type="AlphaFoldDB" id="A0A4S3TPZ2"/>
<feature type="transmembrane region" description="Helical" evidence="2">
    <location>
        <begin position="763"/>
        <end position="784"/>
    </location>
</feature>
<feature type="transmembrane region" description="Helical" evidence="2">
    <location>
        <begin position="169"/>
        <end position="187"/>
    </location>
</feature>
<gene>
    <name evidence="3" type="ORF">D8Y22_06160</name>
</gene>
<feature type="transmembrane region" description="Helical" evidence="2">
    <location>
        <begin position="109"/>
        <end position="130"/>
    </location>
</feature>
<protein>
    <submittedName>
        <fullName evidence="3">Uncharacterized protein</fullName>
    </submittedName>
</protein>
<feature type="transmembrane region" description="Helical" evidence="2">
    <location>
        <begin position="728"/>
        <end position="751"/>
    </location>
</feature>
<feature type="transmembrane region" description="Helical" evidence="2">
    <location>
        <begin position="508"/>
        <end position="534"/>
    </location>
</feature>
<name>A0A4S3TPZ2_9EURY</name>
<keyword evidence="2" id="KW-0812">Transmembrane</keyword>
<accession>A0A4S3TPZ2</accession>
<feature type="transmembrane region" description="Helical" evidence="2">
    <location>
        <begin position="698"/>
        <end position="716"/>
    </location>
</feature>
<organism evidence="3 4">
    <name type="scientific">Salinadaptatus halalkaliphilus</name>
    <dbReference type="NCBI Taxonomy" id="2419781"/>
    <lineage>
        <taxon>Archaea</taxon>
        <taxon>Methanobacteriati</taxon>
        <taxon>Methanobacteriota</taxon>
        <taxon>Stenosarchaea group</taxon>
        <taxon>Halobacteria</taxon>
        <taxon>Halobacteriales</taxon>
        <taxon>Natrialbaceae</taxon>
        <taxon>Salinadaptatus</taxon>
    </lineage>
</organism>
<dbReference type="OrthoDB" id="206480at2157"/>
<feature type="region of interest" description="Disordered" evidence="1">
    <location>
        <begin position="1"/>
        <end position="44"/>
    </location>
</feature>
<keyword evidence="2" id="KW-0472">Membrane</keyword>
<keyword evidence="4" id="KW-1185">Reference proteome</keyword>
<feature type="region of interest" description="Disordered" evidence="1">
    <location>
        <begin position="572"/>
        <end position="617"/>
    </location>
</feature>
<feature type="transmembrane region" description="Helical" evidence="2">
    <location>
        <begin position="417"/>
        <end position="444"/>
    </location>
</feature>
<feature type="transmembrane region" description="Helical" evidence="2">
    <location>
        <begin position="475"/>
        <end position="496"/>
    </location>
</feature>
<feature type="transmembrane region" description="Helical" evidence="2">
    <location>
        <begin position="310"/>
        <end position="336"/>
    </location>
</feature>
<evidence type="ECO:0000313" key="3">
    <source>
        <dbReference type="EMBL" id="THE65750.1"/>
    </source>
</evidence>
<feature type="transmembrane region" description="Helical" evidence="2">
    <location>
        <begin position="77"/>
        <end position="97"/>
    </location>
</feature>
<feature type="compositionally biased region" description="Basic and acidic residues" evidence="1">
    <location>
        <begin position="607"/>
        <end position="617"/>
    </location>
</feature>